<evidence type="ECO:0000313" key="2">
    <source>
        <dbReference type="EMBL" id="ANZ37742.1"/>
    </source>
</evidence>
<reference evidence="2 3" key="1">
    <citation type="submission" date="2016-07" db="EMBL/GenBank/DDBJ databases">
        <title>Complete genome sequence of the Lentzea guizhouensis DHS C013.</title>
        <authorList>
            <person name="Cao C."/>
        </authorList>
    </citation>
    <scope>NUCLEOTIDE SEQUENCE [LARGE SCALE GENOMIC DNA]</scope>
    <source>
        <strain evidence="2 3">DHS C013</strain>
    </source>
</reference>
<dbReference type="AlphaFoldDB" id="A0A1B2HJ72"/>
<keyword evidence="3" id="KW-1185">Reference proteome</keyword>
<organism evidence="2 3">
    <name type="scientific">Lentzea guizhouensis</name>
    <dbReference type="NCBI Taxonomy" id="1586287"/>
    <lineage>
        <taxon>Bacteria</taxon>
        <taxon>Bacillati</taxon>
        <taxon>Actinomycetota</taxon>
        <taxon>Actinomycetes</taxon>
        <taxon>Pseudonocardiales</taxon>
        <taxon>Pseudonocardiaceae</taxon>
        <taxon>Lentzea</taxon>
    </lineage>
</organism>
<protein>
    <submittedName>
        <fullName evidence="2">Uncharacterized protein</fullName>
    </submittedName>
</protein>
<evidence type="ECO:0000256" key="1">
    <source>
        <dbReference type="SAM" id="Phobius"/>
    </source>
</evidence>
<dbReference type="Proteomes" id="UP000093053">
    <property type="component" value="Chromosome"/>
</dbReference>
<keyword evidence="1" id="KW-1133">Transmembrane helix</keyword>
<keyword evidence="1" id="KW-0812">Transmembrane</keyword>
<name>A0A1B2HJ72_9PSEU</name>
<dbReference type="STRING" id="1586287.BBK82_18445"/>
<sequence>MTGIELSPPLMLAGLVAVLLLWVAWRLSVRRARKAAEATRRGGRLLSLTGRVLVGAALISGVQWLALAHPNASGWAKLAALMVPALFASWVLVRALTVVSNEDQLRGRRRR</sequence>
<gene>
    <name evidence="2" type="ORF">BBK82_18445</name>
</gene>
<evidence type="ECO:0000313" key="3">
    <source>
        <dbReference type="Proteomes" id="UP000093053"/>
    </source>
</evidence>
<accession>A0A1B2HJ72</accession>
<feature type="transmembrane region" description="Helical" evidence="1">
    <location>
        <begin position="78"/>
        <end position="101"/>
    </location>
</feature>
<proteinExistence type="predicted"/>
<keyword evidence="1" id="KW-0472">Membrane</keyword>
<dbReference type="OrthoDB" id="3696538at2"/>
<feature type="transmembrane region" description="Helical" evidence="1">
    <location>
        <begin position="6"/>
        <end position="25"/>
    </location>
</feature>
<dbReference type="EMBL" id="CP016793">
    <property type="protein sequence ID" value="ANZ37742.1"/>
    <property type="molecule type" value="Genomic_DNA"/>
</dbReference>
<feature type="transmembrane region" description="Helical" evidence="1">
    <location>
        <begin position="45"/>
        <end position="66"/>
    </location>
</feature>
<dbReference type="KEGG" id="led:BBK82_18445"/>